<gene>
    <name evidence="1" type="ORF">P0082_09890</name>
</gene>
<proteinExistence type="predicted"/>
<organism evidence="1 2">
    <name type="scientific">Candidatus Haliotispira prima</name>
    <dbReference type="NCBI Taxonomy" id="3034016"/>
    <lineage>
        <taxon>Bacteria</taxon>
        <taxon>Pseudomonadati</taxon>
        <taxon>Spirochaetota</taxon>
        <taxon>Spirochaetia</taxon>
        <taxon>Spirochaetales</taxon>
        <taxon>Spirochaetaceae</taxon>
        <taxon>Candidatus Haliotispira</taxon>
    </lineage>
</organism>
<dbReference type="Proteomes" id="UP001228690">
    <property type="component" value="Chromosome"/>
</dbReference>
<dbReference type="RefSeq" id="WP_326926971.1">
    <property type="nucleotide sequence ID" value="NZ_CP123443.1"/>
</dbReference>
<keyword evidence="2" id="KW-1185">Reference proteome</keyword>
<name>A0ABY8MGV7_9SPIO</name>
<accession>A0ABY8MGV7</accession>
<protein>
    <recommendedName>
        <fullName evidence="3">Sensory transduction regulator</fullName>
    </recommendedName>
</protein>
<evidence type="ECO:0000313" key="2">
    <source>
        <dbReference type="Proteomes" id="UP001228690"/>
    </source>
</evidence>
<sequence>MDVTVRSSTRQGLSEFLEDQDYLVESLSPHILAVKSVGGPTVYIAQQHHEEGIGRLYFELSLGLLGNLEQNAPVLFKLLDLNSEITPVSVAVNSEDGQPRLCLVESLESGNLDNNEVLSVLEAMGLACLRVQQLLD</sequence>
<dbReference type="EMBL" id="CP123443">
    <property type="protein sequence ID" value="WGK68785.1"/>
    <property type="molecule type" value="Genomic_DNA"/>
</dbReference>
<reference evidence="1 2" key="1">
    <citation type="submission" date="2023-04" db="EMBL/GenBank/DDBJ databases">
        <title>Spirochaete genome identified in red abalone sample constitutes a novel genus.</title>
        <authorList>
            <person name="Sharma S.P."/>
            <person name="Purcell C.M."/>
            <person name="Hyde J.R."/>
            <person name="Severin A.J."/>
        </authorList>
    </citation>
    <scope>NUCLEOTIDE SEQUENCE [LARGE SCALE GENOMIC DNA]</scope>
    <source>
        <strain evidence="1 2">SP-2023</strain>
    </source>
</reference>
<evidence type="ECO:0000313" key="1">
    <source>
        <dbReference type="EMBL" id="WGK68785.1"/>
    </source>
</evidence>
<evidence type="ECO:0008006" key="3">
    <source>
        <dbReference type="Google" id="ProtNLM"/>
    </source>
</evidence>